<evidence type="ECO:0000256" key="1">
    <source>
        <dbReference type="SAM" id="Phobius"/>
    </source>
</evidence>
<evidence type="ECO:0000313" key="2">
    <source>
        <dbReference type="EMBL" id="EGB14982.1"/>
    </source>
</evidence>
<organism evidence="2 3">
    <name type="scientific">Pseudodesulfovibrio mercurii</name>
    <dbReference type="NCBI Taxonomy" id="641491"/>
    <lineage>
        <taxon>Bacteria</taxon>
        <taxon>Pseudomonadati</taxon>
        <taxon>Thermodesulfobacteriota</taxon>
        <taxon>Desulfovibrionia</taxon>
        <taxon>Desulfovibrionales</taxon>
        <taxon>Desulfovibrionaceae</taxon>
    </lineage>
</organism>
<feature type="transmembrane region" description="Helical" evidence="1">
    <location>
        <begin position="44"/>
        <end position="69"/>
    </location>
</feature>
<feature type="transmembrane region" description="Helical" evidence="1">
    <location>
        <begin position="7"/>
        <end position="32"/>
    </location>
</feature>
<reference evidence="2 3" key="1">
    <citation type="journal article" date="2011" name="J. Bacteriol.">
        <title>Genome sequence of the mercury-methylating strain Desulfovibrio desulfuricans ND132.</title>
        <authorList>
            <person name="Brown S.D."/>
            <person name="Gilmour C.C."/>
            <person name="Kucken A.M."/>
            <person name="Wall J.D."/>
            <person name="Elias D.A."/>
            <person name="Brandt C.C."/>
            <person name="Podar M."/>
            <person name="Chertkov O."/>
            <person name="Held B."/>
            <person name="Bruce D.C."/>
            <person name="Detter J.C."/>
            <person name="Tapia R."/>
            <person name="Han C.S."/>
            <person name="Goodwin L.A."/>
            <person name="Cheng J.F."/>
            <person name="Pitluck S."/>
            <person name="Woyke T."/>
            <person name="Mikhailova N."/>
            <person name="Ivanova N.N."/>
            <person name="Han J."/>
            <person name="Lucas S."/>
            <person name="Lapidus A.L."/>
            <person name="Land M.L."/>
            <person name="Hauser L.J."/>
            <person name="Palumbo A.V."/>
        </authorList>
    </citation>
    <scope>NUCLEOTIDE SEQUENCE [LARGE SCALE GENOMIC DNA]</scope>
    <source>
        <strain evidence="2 3">ND132</strain>
    </source>
</reference>
<feature type="transmembrane region" description="Helical" evidence="1">
    <location>
        <begin position="127"/>
        <end position="150"/>
    </location>
</feature>
<dbReference type="STRING" id="641491.DND132_1776"/>
<evidence type="ECO:0000313" key="3">
    <source>
        <dbReference type="Proteomes" id="UP000007845"/>
    </source>
</evidence>
<dbReference type="Proteomes" id="UP000007845">
    <property type="component" value="Chromosome"/>
</dbReference>
<dbReference type="HOGENOM" id="CLU_1616344_0_0_7"/>
<keyword evidence="1" id="KW-1133">Transmembrane helix</keyword>
<keyword evidence="1" id="KW-0472">Membrane</keyword>
<dbReference type="KEGG" id="ddn:DND132_1776"/>
<accession>F0JFY6</accession>
<protein>
    <submittedName>
        <fullName evidence="2">Uncharacterized protein</fullName>
    </submittedName>
</protein>
<proteinExistence type="predicted"/>
<keyword evidence="1" id="KW-0812">Transmembrane</keyword>
<dbReference type="AlphaFoldDB" id="F0JFY6"/>
<dbReference type="EMBL" id="CP003220">
    <property type="protein sequence ID" value="EGB14982.1"/>
    <property type="molecule type" value="Genomic_DNA"/>
</dbReference>
<gene>
    <name evidence="2" type="ORF">DND132_1776</name>
</gene>
<name>F0JFY6_9BACT</name>
<keyword evidence="3" id="KW-1185">Reference proteome</keyword>
<feature type="transmembrane region" description="Helical" evidence="1">
    <location>
        <begin position="89"/>
        <end position="107"/>
    </location>
</feature>
<dbReference type="RefSeq" id="WP_014322409.1">
    <property type="nucleotide sequence ID" value="NC_016803.1"/>
</dbReference>
<sequence precursor="true">MYGLYSAAVFALVGVFAVILTLAGMAVLGMFLDTPLADVGFGTRLVVTAVSCLPAVWLALRLILVPAAVVDGRKSPLERSFRLTHGRGLAMLLSGLLLLGAPFAPLAGLDWGMAQWFASPGPLAWTVALSLLTSLFVPPLFALTVVWYAIAVREDAASSPAEGG</sequence>